<organism evidence="9">
    <name type="scientific">marine sediment metagenome</name>
    <dbReference type="NCBI Taxonomy" id="412755"/>
    <lineage>
        <taxon>unclassified sequences</taxon>
        <taxon>metagenomes</taxon>
        <taxon>ecological metagenomes</taxon>
    </lineage>
</organism>
<dbReference type="GO" id="GO:0000105">
    <property type="term" value="P:L-histidine biosynthetic process"/>
    <property type="evidence" value="ECO:0007669"/>
    <property type="project" value="UniProtKB-KW"/>
</dbReference>
<dbReference type="InterPro" id="IPR015421">
    <property type="entry name" value="PyrdxlP-dep_Trfase_major"/>
</dbReference>
<dbReference type="InterPro" id="IPR005861">
    <property type="entry name" value="HisP_aminotrans"/>
</dbReference>
<comment type="pathway">
    <text evidence="7">Amino-acid biosynthesis.</text>
</comment>
<dbReference type="GO" id="GO:0030170">
    <property type="term" value="F:pyridoxal phosphate binding"/>
    <property type="evidence" value="ECO:0007669"/>
    <property type="project" value="InterPro"/>
</dbReference>
<dbReference type="InterPro" id="IPR001917">
    <property type="entry name" value="Aminotrans_II_pyridoxalP_BS"/>
</dbReference>
<keyword evidence="3" id="KW-0028">Amino-acid biosynthesis</keyword>
<dbReference type="CDD" id="cd00609">
    <property type="entry name" value="AAT_like"/>
    <property type="match status" value="1"/>
</dbReference>
<comment type="caution">
    <text evidence="9">The sequence shown here is derived from an EMBL/GenBank/DDBJ whole genome shotgun (WGS) entry which is preliminary data.</text>
</comment>
<evidence type="ECO:0000259" key="8">
    <source>
        <dbReference type="Pfam" id="PF00155"/>
    </source>
</evidence>
<evidence type="ECO:0000256" key="6">
    <source>
        <dbReference type="ARBA" id="ARBA00023102"/>
    </source>
</evidence>
<evidence type="ECO:0000256" key="2">
    <source>
        <dbReference type="ARBA" id="ARBA00022576"/>
    </source>
</evidence>
<dbReference type="InterPro" id="IPR004839">
    <property type="entry name" value="Aminotransferase_I/II_large"/>
</dbReference>
<proteinExistence type="predicted"/>
<keyword evidence="2" id="KW-0032">Aminotransferase</keyword>
<protein>
    <recommendedName>
        <fullName evidence="8">Aminotransferase class I/classII large domain-containing protein</fullName>
    </recommendedName>
</protein>
<keyword evidence="5" id="KW-0663">Pyridoxal phosphate</keyword>
<dbReference type="Gene3D" id="3.90.1150.10">
    <property type="entry name" value="Aspartate Aminotransferase, domain 1"/>
    <property type="match status" value="1"/>
</dbReference>
<evidence type="ECO:0000256" key="7">
    <source>
        <dbReference type="ARBA" id="ARBA00029440"/>
    </source>
</evidence>
<keyword evidence="6" id="KW-0368">Histidine biosynthesis</keyword>
<dbReference type="AlphaFoldDB" id="A0A0F9VA55"/>
<dbReference type="PANTHER" id="PTHR42885:SF2">
    <property type="entry name" value="HISTIDINOL-PHOSPHATE AMINOTRANSFERASE"/>
    <property type="match status" value="1"/>
</dbReference>
<dbReference type="NCBIfam" id="TIGR01141">
    <property type="entry name" value="hisC"/>
    <property type="match status" value="1"/>
</dbReference>
<dbReference type="InterPro" id="IPR015424">
    <property type="entry name" value="PyrdxlP-dep_Trfase"/>
</dbReference>
<accession>A0A0F9VA55</accession>
<dbReference type="PANTHER" id="PTHR42885">
    <property type="entry name" value="HISTIDINOL-PHOSPHATE AMINOTRANSFERASE-RELATED"/>
    <property type="match status" value="1"/>
</dbReference>
<comment type="cofactor">
    <cofactor evidence="1">
        <name>pyridoxal 5'-phosphate</name>
        <dbReference type="ChEBI" id="CHEBI:597326"/>
    </cofactor>
</comment>
<reference evidence="9" key="1">
    <citation type="journal article" date="2015" name="Nature">
        <title>Complex archaea that bridge the gap between prokaryotes and eukaryotes.</title>
        <authorList>
            <person name="Spang A."/>
            <person name="Saw J.H."/>
            <person name="Jorgensen S.L."/>
            <person name="Zaremba-Niedzwiedzka K."/>
            <person name="Martijn J."/>
            <person name="Lind A.E."/>
            <person name="van Eijk R."/>
            <person name="Schleper C."/>
            <person name="Guy L."/>
            <person name="Ettema T.J."/>
        </authorList>
    </citation>
    <scope>NUCLEOTIDE SEQUENCE</scope>
</reference>
<gene>
    <name evidence="9" type="ORF">LCGC14_0508960</name>
</gene>
<evidence type="ECO:0000256" key="3">
    <source>
        <dbReference type="ARBA" id="ARBA00022605"/>
    </source>
</evidence>
<dbReference type="EMBL" id="LAZR01000615">
    <property type="protein sequence ID" value="KKN62723.1"/>
    <property type="molecule type" value="Genomic_DNA"/>
</dbReference>
<evidence type="ECO:0000313" key="9">
    <source>
        <dbReference type="EMBL" id="KKN62723.1"/>
    </source>
</evidence>
<feature type="domain" description="Aminotransferase class I/classII large" evidence="8">
    <location>
        <begin position="41"/>
        <end position="346"/>
    </location>
</feature>
<keyword evidence="4" id="KW-0808">Transferase</keyword>
<name>A0A0F9VA55_9ZZZZ</name>
<dbReference type="InterPro" id="IPR015422">
    <property type="entry name" value="PyrdxlP-dep_Trfase_small"/>
</dbReference>
<dbReference type="PROSITE" id="PS00599">
    <property type="entry name" value="AA_TRANSFER_CLASS_2"/>
    <property type="match status" value="1"/>
</dbReference>
<dbReference type="GO" id="GO:0004400">
    <property type="term" value="F:histidinol-phosphate transaminase activity"/>
    <property type="evidence" value="ECO:0007669"/>
    <property type="project" value="InterPro"/>
</dbReference>
<evidence type="ECO:0000256" key="4">
    <source>
        <dbReference type="ARBA" id="ARBA00022679"/>
    </source>
</evidence>
<dbReference type="Gene3D" id="3.40.640.10">
    <property type="entry name" value="Type I PLP-dependent aspartate aminotransferase-like (Major domain)"/>
    <property type="match status" value="1"/>
</dbReference>
<dbReference type="SUPFAM" id="SSF53383">
    <property type="entry name" value="PLP-dependent transferases"/>
    <property type="match status" value="1"/>
</dbReference>
<evidence type="ECO:0000256" key="5">
    <source>
        <dbReference type="ARBA" id="ARBA00022898"/>
    </source>
</evidence>
<dbReference type="Pfam" id="PF00155">
    <property type="entry name" value="Aminotran_1_2"/>
    <property type="match status" value="1"/>
</dbReference>
<evidence type="ECO:0000256" key="1">
    <source>
        <dbReference type="ARBA" id="ARBA00001933"/>
    </source>
</evidence>
<sequence>MSNESAQTSSLLPKNIAALAAYSSAKSEKLTGTTWLNANESPYAKNLELSIEDLNRYPDPQPQLVIDRYAAYTELASENVLMTRGADEGIELLVRTYCEPAKDSIALFLPTYGMYKVTADTHNVGINALTQELLLSGSACEIVAAVGNSKLVFICNPNNPTGSLTPLDKVKAIATALAGKALVIVDEAYIEFCPEQSATKLINEFSNVVVLRTLSKAFALAGLRTGFTLAQVSVLAPIRKVIAPYPVSGVVASIAAQAIAPDAITSMRRQVTILNSLKAKLVDWLNASPAALKILTGEGNFVTLKLADKNYFKIALEQGLVMRAFTLYGEDDWLRISIGSEQELEQVKIWLDGLQTPATTASLAGNEVS</sequence>